<dbReference type="OrthoDB" id="438080at2759"/>
<dbReference type="RefSeq" id="XP_025552113.1">
    <property type="nucleotide sequence ID" value="XM_025700855.1"/>
</dbReference>
<gene>
    <name evidence="2" type="ORF">BO97DRAFT_49297</name>
</gene>
<organism evidence="2 3">
    <name type="scientific">Aspergillus homomorphus (strain CBS 101889)</name>
    <dbReference type="NCBI Taxonomy" id="1450537"/>
    <lineage>
        <taxon>Eukaryota</taxon>
        <taxon>Fungi</taxon>
        <taxon>Dikarya</taxon>
        <taxon>Ascomycota</taxon>
        <taxon>Pezizomycotina</taxon>
        <taxon>Eurotiomycetes</taxon>
        <taxon>Eurotiomycetidae</taxon>
        <taxon>Eurotiales</taxon>
        <taxon>Aspergillaceae</taxon>
        <taxon>Aspergillus</taxon>
        <taxon>Aspergillus subgen. Circumdati</taxon>
    </lineage>
</organism>
<dbReference type="VEuPathDB" id="FungiDB:BO97DRAFT_49297"/>
<feature type="compositionally biased region" description="Low complexity" evidence="1">
    <location>
        <begin position="123"/>
        <end position="145"/>
    </location>
</feature>
<dbReference type="InterPro" id="IPR007175">
    <property type="entry name" value="Rpr2/Snm1/Rpp21"/>
</dbReference>
<feature type="region of interest" description="Disordered" evidence="1">
    <location>
        <begin position="123"/>
        <end position="197"/>
    </location>
</feature>
<dbReference type="GeneID" id="37205144"/>
<reference evidence="2 3" key="1">
    <citation type="submission" date="2018-02" db="EMBL/GenBank/DDBJ databases">
        <title>The genomes of Aspergillus section Nigri reveals drivers in fungal speciation.</title>
        <authorList>
            <consortium name="DOE Joint Genome Institute"/>
            <person name="Vesth T.C."/>
            <person name="Nybo J."/>
            <person name="Theobald S."/>
            <person name="Brandl J."/>
            <person name="Frisvad J.C."/>
            <person name="Nielsen K.F."/>
            <person name="Lyhne E.K."/>
            <person name="Kogle M.E."/>
            <person name="Kuo A."/>
            <person name="Riley R."/>
            <person name="Clum A."/>
            <person name="Nolan M."/>
            <person name="Lipzen A."/>
            <person name="Salamov A."/>
            <person name="Henrissat B."/>
            <person name="Wiebenga A."/>
            <person name="De vries R.P."/>
            <person name="Grigoriev I.V."/>
            <person name="Mortensen U.H."/>
            <person name="Andersen M.R."/>
            <person name="Baker S.E."/>
        </authorList>
    </citation>
    <scope>NUCLEOTIDE SEQUENCE [LARGE SCALE GENOMIC DNA]</scope>
    <source>
        <strain evidence="2 3">CBS 101889</strain>
    </source>
</reference>
<evidence type="ECO:0008006" key="4">
    <source>
        <dbReference type="Google" id="ProtNLM"/>
    </source>
</evidence>
<evidence type="ECO:0000256" key="1">
    <source>
        <dbReference type="SAM" id="MobiDB-lite"/>
    </source>
</evidence>
<evidence type="ECO:0000313" key="2">
    <source>
        <dbReference type="EMBL" id="RAL12959.1"/>
    </source>
</evidence>
<sequence>MPLSDHAPRLEFLRSSASSLEAASPSTAAYLMSVHNSIIRDEFKPLNQRQQEAACGACGSLRNAKSTRTIQVAKRKKKPAGLSGEGATVMICLRCHRRTIKPSKKETLRSVAPPAAAPVTATLNSAEAQSSTSTTPLSQQSTPAPKDQGKGVKSAENASSKKRAKSRKQGGLQALMASKQQSRSTSSSLDLFDFLQQ</sequence>
<dbReference type="EMBL" id="KZ824281">
    <property type="protein sequence ID" value="RAL12959.1"/>
    <property type="molecule type" value="Genomic_DNA"/>
</dbReference>
<name>A0A395HZV1_ASPHC</name>
<accession>A0A395HZV1</accession>
<keyword evidence="3" id="KW-1185">Reference proteome</keyword>
<feature type="compositionally biased region" description="Low complexity" evidence="1">
    <location>
        <begin position="178"/>
        <end position="197"/>
    </location>
</feature>
<evidence type="ECO:0000313" key="3">
    <source>
        <dbReference type="Proteomes" id="UP000248961"/>
    </source>
</evidence>
<dbReference type="Proteomes" id="UP000248961">
    <property type="component" value="Unassembled WGS sequence"/>
</dbReference>
<protein>
    <recommendedName>
        <fullName evidence="4">Cullin binding protein CanA</fullName>
    </recommendedName>
</protein>
<dbReference type="AlphaFoldDB" id="A0A395HZV1"/>
<proteinExistence type="predicted"/>
<dbReference type="STRING" id="1450537.A0A395HZV1"/>
<dbReference type="GO" id="GO:0006396">
    <property type="term" value="P:RNA processing"/>
    <property type="evidence" value="ECO:0007669"/>
    <property type="project" value="InterPro"/>
</dbReference>
<dbReference type="Pfam" id="PF04032">
    <property type="entry name" value="Rpr2"/>
    <property type="match status" value="1"/>
</dbReference>